<keyword evidence="4" id="KW-0808">Transferase</keyword>
<gene>
    <name evidence="9" type="ORF">ACFPZN_21600</name>
</gene>
<evidence type="ECO:0000313" key="10">
    <source>
        <dbReference type="Proteomes" id="UP001596074"/>
    </source>
</evidence>
<dbReference type="PROSITE" id="PS50906">
    <property type="entry name" value="NIT"/>
    <property type="match status" value="1"/>
</dbReference>
<feature type="compositionally biased region" description="Gly residues" evidence="6">
    <location>
        <begin position="748"/>
        <end position="763"/>
    </location>
</feature>
<dbReference type="InterPro" id="IPR036890">
    <property type="entry name" value="HATPase_C_sf"/>
</dbReference>
<protein>
    <recommendedName>
        <fullName evidence="2">histidine kinase</fullName>
        <ecNumber evidence="2">2.7.13.3</ecNumber>
    </recommendedName>
</protein>
<dbReference type="EMBL" id="JBHSON010000029">
    <property type="protein sequence ID" value="MFC5748231.1"/>
    <property type="molecule type" value="Genomic_DNA"/>
</dbReference>
<dbReference type="InterPro" id="IPR010910">
    <property type="entry name" value="Nitrate/nitrite_sensing_bac"/>
</dbReference>
<comment type="caution">
    <text evidence="9">The sequence shown here is derived from an EMBL/GenBank/DDBJ whole genome shotgun (WGS) entry which is preliminary data.</text>
</comment>
<keyword evidence="3" id="KW-0597">Phosphoprotein</keyword>
<keyword evidence="7" id="KW-1133">Transmembrane helix</keyword>
<evidence type="ECO:0000259" key="8">
    <source>
        <dbReference type="PROSITE" id="PS50906"/>
    </source>
</evidence>
<reference evidence="10" key="1">
    <citation type="journal article" date="2019" name="Int. J. Syst. Evol. Microbiol.">
        <title>The Global Catalogue of Microorganisms (GCM) 10K type strain sequencing project: providing services to taxonomists for standard genome sequencing and annotation.</title>
        <authorList>
            <consortium name="The Broad Institute Genomics Platform"/>
            <consortium name="The Broad Institute Genome Sequencing Center for Infectious Disease"/>
            <person name="Wu L."/>
            <person name="Ma J."/>
        </authorList>
    </citation>
    <scope>NUCLEOTIDE SEQUENCE [LARGE SCALE GENOMIC DNA]</scope>
    <source>
        <strain evidence="10">KCTC 42087</strain>
    </source>
</reference>
<dbReference type="RefSeq" id="WP_378283873.1">
    <property type="nucleotide sequence ID" value="NZ_JBHSON010000029.1"/>
</dbReference>
<evidence type="ECO:0000256" key="7">
    <source>
        <dbReference type="SAM" id="Phobius"/>
    </source>
</evidence>
<dbReference type="PANTHER" id="PTHR45436:SF5">
    <property type="entry name" value="SENSOR HISTIDINE KINASE TRCS"/>
    <property type="match status" value="1"/>
</dbReference>
<keyword evidence="5" id="KW-0418">Kinase</keyword>
<keyword evidence="7" id="KW-0812">Transmembrane</keyword>
<comment type="catalytic activity">
    <reaction evidence="1">
        <text>ATP + protein L-histidine = ADP + protein N-phospho-L-histidine.</text>
        <dbReference type="EC" id="2.7.13.3"/>
    </reaction>
</comment>
<dbReference type="InterPro" id="IPR013587">
    <property type="entry name" value="Nitrate/nitrite_sensing"/>
</dbReference>
<keyword evidence="10" id="KW-1185">Reference proteome</keyword>
<keyword evidence="7" id="KW-0472">Membrane</keyword>
<dbReference type="Pfam" id="PF08376">
    <property type="entry name" value="NIT"/>
    <property type="match status" value="1"/>
</dbReference>
<feature type="region of interest" description="Disordered" evidence="6">
    <location>
        <begin position="620"/>
        <end position="644"/>
    </location>
</feature>
<dbReference type="SMART" id="SM00387">
    <property type="entry name" value="HATPase_c"/>
    <property type="match status" value="1"/>
</dbReference>
<evidence type="ECO:0000256" key="4">
    <source>
        <dbReference type="ARBA" id="ARBA00022679"/>
    </source>
</evidence>
<evidence type="ECO:0000256" key="5">
    <source>
        <dbReference type="ARBA" id="ARBA00022777"/>
    </source>
</evidence>
<dbReference type="Proteomes" id="UP001596074">
    <property type="component" value="Unassembled WGS sequence"/>
</dbReference>
<dbReference type="Gene3D" id="3.30.565.10">
    <property type="entry name" value="Histidine kinase-like ATPase, C-terminal domain"/>
    <property type="match status" value="1"/>
</dbReference>
<dbReference type="Pfam" id="PF02518">
    <property type="entry name" value="HATPase_c"/>
    <property type="match status" value="1"/>
</dbReference>
<feature type="region of interest" description="Disordered" evidence="6">
    <location>
        <begin position="659"/>
        <end position="763"/>
    </location>
</feature>
<dbReference type="InterPro" id="IPR003594">
    <property type="entry name" value="HATPase_dom"/>
</dbReference>
<dbReference type="SUPFAM" id="SSF55874">
    <property type="entry name" value="ATPase domain of HSP90 chaperone/DNA topoisomerase II/histidine kinase"/>
    <property type="match status" value="1"/>
</dbReference>
<feature type="compositionally biased region" description="Basic and acidic residues" evidence="6">
    <location>
        <begin position="622"/>
        <end position="637"/>
    </location>
</feature>
<feature type="domain" description="NIT" evidence="8">
    <location>
        <begin position="41"/>
        <end position="291"/>
    </location>
</feature>
<dbReference type="PANTHER" id="PTHR45436">
    <property type="entry name" value="SENSOR HISTIDINE KINASE YKOH"/>
    <property type="match status" value="1"/>
</dbReference>
<feature type="transmembrane region" description="Helical" evidence="7">
    <location>
        <begin position="299"/>
        <end position="321"/>
    </location>
</feature>
<accession>A0ABW0ZYF2</accession>
<evidence type="ECO:0000256" key="3">
    <source>
        <dbReference type="ARBA" id="ARBA00022553"/>
    </source>
</evidence>
<evidence type="ECO:0000256" key="2">
    <source>
        <dbReference type="ARBA" id="ARBA00012438"/>
    </source>
</evidence>
<organism evidence="9 10">
    <name type="scientific">Actinomadura rugatobispora</name>
    <dbReference type="NCBI Taxonomy" id="1994"/>
    <lineage>
        <taxon>Bacteria</taxon>
        <taxon>Bacillati</taxon>
        <taxon>Actinomycetota</taxon>
        <taxon>Actinomycetes</taxon>
        <taxon>Streptosporangiales</taxon>
        <taxon>Thermomonosporaceae</taxon>
        <taxon>Actinomadura</taxon>
    </lineage>
</organism>
<evidence type="ECO:0000256" key="6">
    <source>
        <dbReference type="SAM" id="MobiDB-lite"/>
    </source>
</evidence>
<proteinExistence type="predicted"/>
<dbReference type="InterPro" id="IPR050428">
    <property type="entry name" value="TCS_sensor_his_kinase"/>
</dbReference>
<name>A0ABW0ZYF2_9ACTN</name>
<evidence type="ECO:0000256" key="1">
    <source>
        <dbReference type="ARBA" id="ARBA00000085"/>
    </source>
</evidence>
<dbReference type="EC" id="2.7.13.3" evidence="2"/>
<sequence length="763" mass="81941">MLLLVPPVTALVVVWGFAAAGTLQDSLRQTRAQTFTEKVLHPTDEVIAALQDERRMSLSFLGDDATIGRAGFDAQRAVTDRARDRFRRSAADGDTRGATRPATRQRMTRLAGALGGLQTLRIAVDGRSLDRARALGRYTEYIELAAEIYDEVHAMDPELVRANRILRTLERARESLSREDALVTGALAAGRLSREEHLQLVQFAGAHRVLYDDAARGLPTADRARYEQIIAGAEFRRYQDLENRLMRGGATEGRPTVDIGAWHTSTETVDTRLAGLSSDLRSGITRRAGDEAGTVLRRLGLMGGLGLVAVVAAILIAVRAGRRLVVESRDMAAVVTTFAHDRLPLIGERARRGEDVAAGTDSGPGGAGRYRVTEIEQIDRAFAEARRAVVAAAEREAAAHRRLNEVFVTLARRNQSLLQRLLRMLESMQRRTDDPDELERLFELDSLATRMRRHAEGLVILSGRPSGRTWRNPVRLVDVARAAAAEVEDYARVEVVPMGRTALRGPAVADTIHLLAELIENAAAFSPPATPIRVTGQEVAHGFALEVEDRGLGIDRETMDGFNRLLATDPELDLDDSARLGLFVVARLAARHGIRVTLRSSPYGGVIAIALVPHELVVEPGEGDRSSGHAGPEEARARGGAGTGEHRALIASAPVSAVREAVEPVGGPAPVPAPDSSPTATTGEVPLPTRRRQAHLAPQLRGSAGTAGPEPDEGSGGVPRPRSPEAARDMMSTMQRGWRRGRAEAAGGSSGGSDTGDVSGGGE</sequence>
<evidence type="ECO:0000313" key="9">
    <source>
        <dbReference type="EMBL" id="MFC5748231.1"/>
    </source>
</evidence>